<organism evidence="5 8">
    <name type="scientific">Medicago truncatula</name>
    <name type="common">Barrel medic</name>
    <name type="synonym">Medicago tribuloides</name>
    <dbReference type="NCBI Taxonomy" id="3880"/>
    <lineage>
        <taxon>Eukaryota</taxon>
        <taxon>Viridiplantae</taxon>
        <taxon>Streptophyta</taxon>
        <taxon>Embryophyta</taxon>
        <taxon>Tracheophyta</taxon>
        <taxon>Spermatophyta</taxon>
        <taxon>Magnoliopsida</taxon>
        <taxon>eudicotyledons</taxon>
        <taxon>Gunneridae</taxon>
        <taxon>Pentapetalae</taxon>
        <taxon>rosids</taxon>
        <taxon>fabids</taxon>
        <taxon>Fabales</taxon>
        <taxon>Fabaceae</taxon>
        <taxon>Papilionoideae</taxon>
        <taxon>50 kb inversion clade</taxon>
        <taxon>NPAAA clade</taxon>
        <taxon>Hologalegina</taxon>
        <taxon>IRL clade</taxon>
        <taxon>Trifolieae</taxon>
        <taxon>Medicago</taxon>
    </lineage>
</organism>
<dbReference type="HOGENOM" id="CLU_028970_0_0_1"/>
<keyword evidence="8" id="KW-1185">Reference proteome</keyword>
<feature type="domain" description="Lipid-binding serum glycoprotein C-terminal" evidence="4">
    <location>
        <begin position="274"/>
        <end position="479"/>
    </location>
</feature>
<evidence type="ECO:0000313" key="7">
    <source>
        <dbReference type="EnsemblPlants" id="AET00614"/>
    </source>
</evidence>
<dbReference type="eggNOG" id="KOG4160">
    <property type="taxonomic scope" value="Eukaryota"/>
</dbReference>
<gene>
    <name evidence="7" type="primary">11429997</name>
    <name evidence="5" type="ordered locus">MTR_5g093980</name>
    <name evidence="6" type="ORF">MtrunA17_Chr5g0445001</name>
</gene>
<dbReference type="PANTHER" id="PTHR46801:SF8">
    <property type="entry name" value="LBP_BPI_CETP FAMILY, CARBOXY-TERMINAL DOMAIN PROTEIN"/>
    <property type="match status" value="1"/>
</dbReference>
<dbReference type="SUPFAM" id="SSF55394">
    <property type="entry name" value="Bactericidal permeability-increasing protein, BPI"/>
    <property type="match status" value="2"/>
</dbReference>
<accession>A0A0C3XUC5</accession>
<reference evidence="5 8" key="2">
    <citation type="journal article" date="2014" name="BMC Genomics">
        <title>An improved genome release (version Mt4.0) for the model legume Medicago truncatula.</title>
        <authorList>
            <person name="Tang H."/>
            <person name="Krishnakumar V."/>
            <person name="Bidwell S."/>
            <person name="Rosen B."/>
            <person name="Chan A."/>
            <person name="Zhou S."/>
            <person name="Gentzbittel L."/>
            <person name="Childs K.L."/>
            <person name="Yandell M."/>
            <person name="Gundlach H."/>
            <person name="Mayer K.F."/>
            <person name="Schwartz D.C."/>
            <person name="Town C.D."/>
        </authorList>
    </citation>
    <scope>GENOME REANNOTATION</scope>
    <source>
        <strain evidence="7 8">cv. Jemalong A17</strain>
    </source>
</reference>
<dbReference type="Proteomes" id="UP000265566">
    <property type="component" value="Chromosome 5"/>
</dbReference>
<dbReference type="InterPro" id="IPR030675">
    <property type="entry name" value="BPI/LBP"/>
</dbReference>
<dbReference type="GO" id="GO:0001530">
    <property type="term" value="F:lipopolysaccharide binding"/>
    <property type="evidence" value="ECO:0000318"/>
    <property type="project" value="GO_Central"/>
</dbReference>
<reference evidence="5 8" key="1">
    <citation type="journal article" date="2011" name="Nature">
        <title>The Medicago genome provides insight into the evolution of rhizobial symbioses.</title>
        <authorList>
            <person name="Young N.D."/>
            <person name="Debelle F."/>
            <person name="Oldroyd G.E."/>
            <person name="Geurts R."/>
            <person name="Cannon S.B."/>
            <person name="Udvardi M.K."/>
            <person name="Benedito V.A."/>
            <person name="Mayer K.F."/>
            <person name="Gouzy J."/>
            <person name="Schoof H."/>
            <person name="Van de Peer Y."/>
            <person name="Proost S."/>
            <person name="Cook D.R."/>
            <person name="Meyers B.C."/>
            <person name="Spannagl M."/>
            <person name="Cheung F."/>
            <person name="De Mita S."/>
            <person name="Krishnakumar V."/>
            <person name="Gundlach H."/>
            <person name="Zhou S."/>
            <person name="Mudge J."/>
            <person name="Bharti A.K."/>
            <person name="Murray J.D."/>
            <person name="Naoumkina M.A."/>
            <person name="Rosen B."/>
            <person name="Silverstein K.A."/>
            <person name="Tang H."/>
            <person name="Rombauts S."/>
            <person name="Zhao P.X."/>
            <person name="Zhou P."/>
            <person name="Barbe V."/>
            <person name="Bardou P."/>
            <person name="Bechner M."/>
            <person name="Bellec A."/>
            <person name="Berger A."/>
            <person name="Berges H."/>
            <person name="Bidwell S."/>
            <person name="Bisseling T."/>
            <person name="Choisne N."/>
            <person name="Couloux A."/>
            <person name="Denny R."/>
            <person name="Deshpande S."/>
            <person name="Dai X."/>
            <person name="Doyle J.J."/>
            <person name="Dudez A.M."/>
            <person name="Farmer A.D."/>
            <person name="Fouteau S."/>
            <person name="Franken C."/>
            <person name="Gibelin C."/>
            <person name="Gish J."/>
            <person name="Goldstein S."/>
            <person name="Gonzalez A.J."/>
            <person name="Green P.J."/>
            <person name="Hallab A."/>
            <person name="Hartog M."/>
            <person name="Hua A."/>
            <person name="Humphray S.J."/>
            <person name="Jeong D.H."/>
            <person name="Jing Y."/>
            <person name="Jocker A."/>
            <person name="Kenton S.M."/>
            <person name="Kim D.J."/>
            <person name="Klee K."/>
            <person name="Lai H."/>
            <person name="Lang C."/>
            <person name="Lin S."/>
            <person name="Macmil S.L."/>
            <person name="Magdelenat G."/>
            <person name="Matthews L."/>
            <person name="McCorrison J."/>
            <person name="Monaghan E.L."/>
            <person name="Mun J.H."/>
            <person name="Najar F.Z."/>
            <person name="Nicholson C."/>
            <person name="Noirot C."/>
            <person name="O'Bleness M."/>
            <person name="Paule C.R."/>
            <person name="Poulain J."/>
            <person name="Prion F."/>
            <person name="Qin B."/>
            <person name="Qu C."/>
            <person name="Retzel E.F."/>
            <person name="Riddle C."/>
            <person name="Sallet E."/>
            <person name="Samain S."/>
            <person name="Samson N."/>
            <person name="Sanders I."/>
            <person name="Saurat O."/>
            <person name="Scarpelli C."/>
            <person name="Schiex T."/>
            <person name="Segurens B."/>
            <person name="Severin A.J."/>
            <person name="Sherrier D.J."/>
            <person name="Shi R."/>
            <person name="Sims S."/>
            <person name="Singer S.R."/>
            <person name="Sinharoy S."/>
            <person name="Sterck L."/>
            <person name="Viollet A."/>
            <person name="Wang B.B."/>
            <person name="Wang K."/>
            <person name="Wang M."/>
            <person name="Wang X."/>
            <person name="Warfsmann J."/>
            <person name="Weissenbach J."/>
            <person name="White D.D."/>
            <person name="White J.D."/>
            <person name="Wiley G.B."/>
            <person name="Wincker P."/>
            <person name="Xing Y."/>
            <person name="Yang L."/>
            <person name="Yao Z."/>
            <person name="Ying F."/>
            <person name="Zhai J."/>
            <person name="Zhou L."/>
            <person name="Zuber A."/>
            <person name="Denarie J."/>
            <person name="Dixon R.A."/>
            <person name="May G.D."/>
            <person name="Schwartz D.C."/>
            <person name="Rogers J."/>
            <person name="Quetier F."/>
            <person name="Town C.D."/>
            <person name="Roe B.A."/>
        </authorList>
    </citation>
    <scope>NUCLEOTIDE SEQUENCE [LARGE SCALE GENOMIC DNA]</scope>
    <source>
        <strain evidence="5">A17</strain>
        <strain evidence="7 8">cv. Jemalong A17</strain>
    </source>
</reference>
<evidence type="ECO:0000313" key="9">
    <source>
        <dbReference type="Proteomes" id="UP000265566"/>
    </source>
</evidence>
<dbReference type="PANTHER" id="PTHR46801">
    <property type="entry name" value="OS06G0309200 PROTEIN"/>
    <property type="match status" value="1"/>
</dbReference>
<dbReference type="STRING" id="3880.G7K498"/>
<keyword evidence="2" id="KW-0732">Signal</keyword>
<dbReference type="Gene3D" id="3.15.20.10">
    <property type="entry name" value="Bactericidal permeability-increasing protein, domain 2"/>
    <property type="match status" value="1"/>
</dbReference>
<dbReference type="EnsemblPlants" id="AET00614">
    <property type="protein sequence ID" value="AET00614"/>
    <property type="gene ID" value="MTR_5g093980"/>
</dbReference>
<dbReference type="KEGG" id="mtr:11429997"/>
<dbReference type="Pfam" id="PF02886">
    <property type="entry name" value="LBP_BPI_CETP_C"/>
    <property type="match status" value="1"/>
</dbReference>
<evidence type="ECO:0000256" key="1">
    <source>
        <dbReference type="ARBA" id="ARBA00023180"/>
    </source>
</evidence>
<dbReference type="Proteomes" id="UP000002051">
    <property type="component" value="Chromosome 5"/>
</dbReference>
<sequence>MSHKFFVLFLFLLFISTSVCVHEEGFISVIISDKGLDFAKDILINQTIASIVLSQLPQIEKSVQVPLVGKAHVILSEITIKNIQVSSSYVETGDTGINVVVSGATANLSLNWRYTVSSWLIPIGISDSGTATVKVEDLQVGLTVNLRNQEGTLKLILLDYGCDVGELSIKMNGGAAWLYQVLVDAFKGNIGSAVEDAVSKKIREGIPTLDNLLQTLPKTISIDETAALNISFVDNPVLSNSSIELEIDGLFTERNDVLVPQVYHRRSDISVSSGGLPKMINISLHENVFKSASEVYFAADALQWILDELPNQALLNTADWKILIPQLYKQYPNDDMNLNVSVSSPPVIKVSDQDVGVTISIDLIVDVLEAGEVIPVACISVDISASCDAEIVRNSLTGRLKLKKFSTDLKWSKIGKLHMSVIQSLSSTALKTVLIPYLNSQLKRGIPLPILNGFTLENARIFYTPPWIAVCSDVTFLGDYYLRHHLAYVS</sequence>
<feature type="domain" description="Lipid-binding serum glycoprotein N-terminal" evidence="3">
    <location>
        <begin position="31"/>
        <end position="256"/>
    </location>
</feature>
<name>G7K498_MEDTR</name>
<dbReference type="SMART" id="SM00328">
    <property type="entry name" value="BPI1"/>
    <property type="match status" value="1"/>
</dbReference>
<dbReference type="ExpressionAtlas" id="G7K498">
    <property type="expression patterns" value="differential"/>
</dbReference>
<evidence type="ECO:0000259" key="4">
    <source>
        <dbReference type="SMART" id="SM00329"/>
    </source>
</evidence>
<dbReference type="InterPro" id="IPR017943">
    <property type="entry name" value="Bactericidal_perm-incr_a/b_dom"/>
</dbReference>
<protein>
    <submittedName>
        <fullName evidence="5">LBP/BPI/CETP family, carboxy-terminal domain protein</fullName>
    </submittedName>
    <submittedName>
        <fullName evidence="6">Putative bactericidal permeability-increasing protein, alpha/beta</fullName>
    </submittedName>
</protein>
<dbReference type="GO" id="GO:0005615">
    <property type="term" value="C:extracellular space"/>
    <property type="evidence" value="ECO:0007669"/>
    <property type="project" value="InterPro"/>
</dbReference>
<dbReference type="EMBL" id="PSQE01000005">
    <property type="protein sequence ID" value="RHN57865.1"/>
    <property type="molecule type" value="Genomic_DNA"/>
</dbReference>
<accession>G7K498</accession>
<dbReference type="PIRSF" id="PIRSF002417">
    <property type="entry name" value="Lipid_binding_protein"/>
    <property type="match status" value="1"/>
</dbReference>
<dbReference type="SMART" id="SM00329">
    <property type="entry name" value="BPI2"/>
    <property type="match status" value="1"/>
</dbReference>
<dbReference type="GO" id="GO:1903409">
    <property type="term" value="P:reactive oxygen species biosynthetic process"/>
    <property type="evidence" value="ECO:0000318"/>
    <property type="project" value="GO_Central"/>
</dbReference>
<evidence type="ECO:0000259" key="3">
    <source>
        <dbReference type="SMART" id="SM00328"/>
    </source>
</evidence>
<keyword evidence="1" id="KW-0325">Glycoprotein</keyword>
<feature type="signal peptide" evidence="2">
    <location>
        <begin position="1"/>
        <end position="20"/>
    </location>
</feature>
<dbReference type="InterPro" id="IPR045897">
    <property type="entry name" value="BPI/LBP_pln"/>
</dbReference>
<dbReference type="InterPro" id="IPR001124">
    <property type="entry name" value="Lipid-bd_serum_glycop_C"/>
</dbReference>
<dbReference type="OrthoDB" id="10255543at2759"/>
<evidence type="ECO:0000313" key="5">
    <source>
        <dbReference type="EMBL" id="AET00614.2"/>
    </source>
</evidence>
<evidence type="ECO:0000256" key="2">
    <source>
        <dbReference type="SAM" id="SignalP"/>
    </source>
</evidence>
<dbReference type="EMBL" id="CM001221">
    <property type="protein sequence ID" value="AET00614.2"/>
    <property type="molecule type" value="Genomic_DNA"/>
</dbReference>
<dbReference type="Gene3D" id="3.15.10.10">
    <property type="entry name" value="Bactericidal permeability-increasing protein, domain 1"/>
    <property type="match status" value="1"/>
</dbReference>
<dbReference type="InterPro" id="IPR017942">
    <property type="entry name" value="Lipid-bd_serum_glycop_N"/>
</dbReference>
<reference evidence="9" key="4">
    <citation type="journal article" date="2018" name="Nat. Plants">
        <title>Whole-genome landscape of Medicago truncatula symbiotic genes.</title>
        <authorList>
            <person name="Pecrix Y."/>
            <person name="Staton S.E."/>
            <person name="Sallet E."/>
            <person name="Lelandais-Briere C."/>
            <person name="Moreau S."/>
            <person name="Carrere S."/>
            <person name="Blein T."/>
            <person name="Jardinaud M.F."/>
            <person name="Latrasse D."/>
            <person name="Zouine M."/>
            <person name="Zahm M."/>
            <person name="Kreplak J."/>
            <person name="Mayjonade B."/>
            <person name="Satge C."/>
            <person name="Perez M."/>
            <person name="Cauet S."/>
            <person name="Marande W."/>
            <person name="Chantry-Darmon C."/>
            <person name="Lopez-Roques C."/>
            <person name="Bouchez O."/>
            <person name="Berard A."/>
            <person name="Debelle F."/>
            <person name="Munos S."/>
            <person name="Bendahmane A."/>
            <person name="Berges H."/>
            <person name="Niebel A."/>
            <person name="Buitink J."/>
            <person name="Frugier F."/>
            <person name="Benhamed M."/>
            <person name="Crespi M."/>
            <person name="Gouzy J."/>
            <person name="Gamas P."/>
        </authorList>
    </citation>
    <scope>NUCLEOTIDE SEQUENCE [LARGE SCALE GENOMIC DNA]</scope>
    <source>
        <strain evidence="9">cv. Jemalong A17</strain>
    </source>
</reference>
<reference evidence="7" key="3">
    <citation type="submission" date="2015-04" db="UniProtKB">
        <authorList>
            <consortium name="EnsemblPlants"/>
        </authorList>
    </citation>
    <scope>IDENTIFICATION</scope>
    <source>
        <strain evidence="7">cv. Jemalong A17</strain>
    </source>
</reference>
<evidence type="ECO:0000313" key="6">
    <source>
        <dbReference type="EMBL" id="RHN57865.1"/>
    </source>
</evidence>
<proteinExistence type="predicted"/>
<dbReference type="Gramene" id="rna33454">
    <property type="protein sequence ID" value="RHN57865.1"/>
    <property type="gene ID" value="gene33454"/>
</dbReference>
<dbReference type="AlphaFoldDB" id="G7K498"/>
<dbReference type="PaxDb" id="3880-AET00614"/>
<reference evidence="6" key="5">
    <citation type="journal article" date="2018" name="Nat. Plants">
        <title>Whole-genome landscape of Medicago truncatula symbiotic genes.</title>
        <authorList>
            <person name="Pecrix Y."/>
            <person name="Gamas P."/>
            <person name="Carrere S."/>
        </authorList>
    </citation>
    <scope>NUCLEOTIDE SEQUENCE</scope>
    <source>
        <tissue evidence="6">Leaves</tissue>
    </source>
</reference>
<feature type="chain" id="PRO_5014573338" evidence="2">
    <location>
        <begin position="21"/>
        <end position="490"/>
    </location>
</feature>
<dbReference type="Pfam" id="PF01273">
    <property type="entry name" value="LBP_BPI_CETP"/>
    <property type="match status" value="1"/>
</dbReference>
<evidence type="ECO:0000313" key="8">
    <source>
        <dbReference type="Proteomes" id="UP000002051"/>
    </source>
</evidence>